<dbReference type="KEGG" id="nah:F5544_00235"/>
<dbReference type="CDD" id="cd06530">
    <property type="entry name" value="S26_SPase_I"/>
    <property type="match status" value="1"/>
</dbReference>
<accession>A0A6G9Y458</accession>
<feature type="domain" description="Peptidase S26" evidence="4">
    <location>
        <begin position="90"/>
        <end position="128"/>
    </location>
</feature>
<evidence type="ECO:0000259" key="4">
    <source>
        <dbReference type="Pfam" id="PF10502"/>
    </source>
</evidence>
<feature type="active site" evidence="3">
    <location>
        <position position="25"/>
    </location>
</feature>
<dbReference type="Proteomes" id="UP000503540">
    <property type="component" value="Chromosome"/>
</dbReference>
<dbReference type="Gene3D" id="2.10.109.10">
    <property type="entry name" value="Umud Fragment, subunit A"/>
    <property type="match status" value="1"/>
</dbReference>
<dbReference type="PANTHER" id="PTHR43390:SF1">
    <property type="entry name" value="CHLOROPLAST PROCESSING PEPTIDASE"/>
    <property type="match status" value="1"/>
</dbReference>
<evidence type="ECO:0000313" key="6">
    <source>
        <dbReference type="Proteomes" id="UP000503540"/>
    </source>
</evidence>
<dbReference type="InterPro" id="IPR019533">
    <property type="entry name" value="Peptidase_S26"/>
</dbReference>
<sequence length="168" mass="18020">MSGALWLAVAILRRELVAVTVRGASMEPAYRNGDRVLVRRGVLPARGEVVVVELHSEPCECAVRKWMIKRVAAVPGDPVPRAQVPALAQVLEDRVPQGQLVLLGDNGQISFDSRRIGYVPVARVLGPVLCRLPGSPTRSGQHAVGAGVDGRHAAVAVCARRGRKFLRA</sequence>
<dbReference type="PRINTS" id="PR00727">
    <property type="entry name" value="LEADERPTASE"/>
</dbReference>
<feature type="active site" evidence="3">
    <location>
        <position position="69"/>
    </location>
</feature>
<dbReference type="GO" id="GO:0004252">
    <property type="term" value="F:serine-type endopeptidase activity"/>
    <property type="evidence" value="ECO:0007669"/>
    <property type="project" value="InterPro"/>
</dbReference>
<evidence type="ECO:0000256" key="3">
    <source>
        <dbReference type="PIRSR" id="PIRSR600223-1"/>
    </source>
</evidence>
<protein>
    <submittedName>
        <fullName evidence="5">S26 family signal peptidase</fullName>
    </submittedName>
</protein>
<evidence type="ECO:0000256" key="2">
    <source>
        <dbReference type="ARBA" id="ARBA00009370"/>
    </source>
</evidence>
<feature type="domain" description="Peptidase S26" evidence="4">
    <location>
        <begin position="5"/>
        <end position="80"/>
    </location>
</feature>
<reference evidence="5 6" key="1">
    <citation type="journal article" date="2019" name="ACS Chem. Biol.">
        <title>Identification and Mobilization of a Cryptic Antibiotic Biosynthesis Gene Locus from a Human-Pathogenic Nocardia Isolate.</title>
        <authorList>
            <person name="Herisse M."/>
            <person name="Ishida K."/>
            <person name="Porter J.L."/>
            <person name="Howden B."/>
            <person name="Hertweck C."/>
            <person name="Stinear T.P."/>
            <person name="Pidot S.J."/>
        </authorList>
    </citation>
    <scope>NUCLEOTIDE SEQUENCE [LARGE SCALE GENOMIC DNA]</scope>
    <source>
        <strain evidence="5 6">AUSMDU00012717</strain>
    </source>
</reference>
<dbReference type="InterPro" id="IPR036286">
    <property type="entry name" value="LexA/Signal_pep-like_sf"/>
</dbReference>
<name>A0A6G9Y458_9NOCA</name>
<evidence type="ECO:0000313" key="5">
    <source>
        <dbReference type="EMBL" id="QIS07982.1"/>
    </source>
</evidence>
<dbReference type="EMBL" id="CP046172">
    <property type="protein sequence ID" value="QIS07982.1"/>
    <property type="molecule type" value="Genomic_DNA"/>
</dbReference>
<dbReference type="SUPFAM" id="SSF51306">
    <property type="entry name" value="LexA/Signal peptidase"/>
    <property type="match status" value="1"/>
</dbReference>
<comment type="subcellular location">
    <subcellularLocation>
        <location evidence="1">Cell membrane</location>
        <topology evidence="1">Single-pass type II membrane protein</topology>
    </subcellularLocation>
</comment>
<gene>
    <name evidence="5" type="ORF">F5544_00235</name>
</gene>
<dbReference type="Pfam" id="PF10502">
    <property type="entry name" value="Peptidase_S26"/>
    <property type="match status" value="2"/>
</dbReference>
<dbReference type="InterPro" id="IPR000223">
    <property type="entry name" value="Pept_S26A_signal_pept_1"/>
</dbReference>
<dbReference type="RefSeq" id="WP_167471297.1">
    <property type="nucleotide sequence ID" value="NZ_CP046172.1"/>
</dbReference>
<dbReference type="GO" id="GO:0005886">
    <property type="term" value="C:plasma membrane"/>
    <property type="evidence" value="ECO:0007669"/>
    <property type="project" value="UniProtKB-SubCell"/>
</dbReference>
<comment type="similarity">
    <text evidence="2">Belongs to the peptidase S26 family.</text>
</comment>
<dbReference type="GO" id="GO:0006465">
    <property type="term" value="P:signal peptide processing"/>
    <property type="evidence" value="ECO:0007669"/>
    <property type="project" value="InterPro"/>
</dbReference>
<dbReference type="PANTHER" id="PTHR43390">
    <property type="entry name" value="SIGNAL PEPTIDASE I"/>
    <property type="match status" value="1"/>
</dbReference>
<organism evidence="5 6">
    <name type="scientific">Nocardia arthritidis</name>
    <dbReference type="NCBI Taxonomy" id="228602"/>
    <lineage>
        <taxon>Bacteria</taxon>
        <taxon>Bacillati</taxon>
        <taxon>Actinomycetota</taxon>
        <taxon>Actinomycetes</taxon>
        <taxon>Mycobacteriales</taxon>
        <taxon>Nocardiaceae</taxon>
        <taxon>Nocardia</taxon>
    </lineage>
</organism>
<dbReference type="AlphaFoldDB" id="A0A6G9Y458"/>
<evidence type="ECO:0000256" key="1">
    <source>
        <dbReference type="ARBA" id="ARBA00004401"/>
    </source>
</evidence>
<keyword evidence="6" id="KW-1185">Reference proteome</keyword>
<proteinExistence type="inferred from homology"/>